<protein>
    <submittedName>
        <fullName evidence="5">Chromosome segregation/condensation protein B</fullName>
    </submittedName>
</protein>
<dbReference type="PANTHER" id="PTHR34298">
    <property type="entry name" value="SEGREGATION AND CONDENSATION PROTEIN B"/>
    <property type="match status" value="1"/>
</dbReference>
<gene>
    <name evidence="5" type="primary">scpB</name>
    <name evidence="5" type="ORF">RCIX2256</name>
</gene>
<name>Q0W2M2_METAR</name>
<dbReference type="GeneID" id="5142826"/>
<keyword evidence="6" id="KW-1185">Reference proteome</keyword>
<proteinExistence type="predicted"/>
<keyword evidence="1" id="KW-0963">Cytoplasm</keyword>
<dbReference type="RefSeq" id="WP_012035210.1">
    <property type="nucleotide sequence ID" value="NC_009464.1"/>
</dbReference>
<accession>Q0W2M2</accession>
<evidence type="ECO:0000313" key="5">
    <source>
        <dbReference type="EMBL" id="CAJ37371.1"/>
    </source>
</evidence>
<dbReference type="KEGG" id="rci:RCIX2256"/>
<dbReference type="InterPro" id="IPR036390">
    <property type="entry name" value="WH_DNA-bd_sf"/>
</dbReference>
<keyword evidence="3" id="KW-0159">Chromosome partition</keyword>
<keyword evidence="2" id="KW-0132">Cell division</keyword>
<evidence type="ECO:0000256" key="2">
    <source>
        <dbReference type="ARBA" id="ARBA00022618"/>
    </source>
</evidence>
<dbReference type="SUPFAM" id="SSF46785">
    <property type="entry name" value="Winged helix' DNA-binding domain"/>
    <property type="match status" value="2"/>
</dbReference>
<dbReference type="Pfam" id="PF04079">
    <property type="entry name" value="SMC_ScpB"/>
    <property type="match status" value="1"/>
</dbReference>
<dbReference type="PIRSF" id="PIRSF019345">
    <property type="entry name" value="ScpB"/>
    <property type="match status" value="1"/>
</dbReference>
<dbReference type="EMBL" id="AM114193">
    <property type="protein sequence ID" value="CAJ37371.1"/>
    <property type="molecule type" value="Genomic_DNA"/>
</dbReference>
<dbReference type="STRING" id="351160.RCIX2256"/>
<dbReference type="GO" id="GO:0051304">
    <property type="term" value="P:chromosome separation"/>
    <property type="evidence" value="ECO:0007669"/>
    <property type="project" value="InterPro"/>
</dbReference>
<dbReference type="AlphaFoldDB" id="Q0W2M2"/>
<dbReference type="OrthoDB" id="8628at2157"/>
<dbReference type="InterPro" id="IPR036388">
    <property type="entry name" value="WH-like_DNA-bd_sf"/>
</dbReference>
<dbReference type="Proteomes" id="UP000000663">
    <property type="component" value="Chromosome"/>
</dbReference>
<evidence type="ECO:0000256" key="1">
    <source>
        <dbReference type="ARBA" id="ARBA00022490"/>
    </source>
</evidence>
<evidence type="ECO:0000313" key="6">
    <source>
        <dbReference type="Proteomes" id="UP000000663"/>
    </source>
</evidence>
<evidence type="ECO:0000256" key="4">
    <source>
        <dbReference type="ARBA" id="ARBA00023306"/>
    </source>
</evidence>
<dbReference type="NCBIfam" id="TIGR00281">
    <property type="entry name" value="SMC-Scp complex subunit ScpB"/>
    <property type="match status" value="1"/>
</dbReference>
<dbReference type="PATRIC" id="fig|351160.9.peg.912"/>
<reference evidence="5 6" key="1">
    <citation type="journal article" date="2006" name="Science">
        <title>Genome of rice cluster I archaea -- the key methane producers in the rice rhizosphere.</title>
        <authorList>
            <person name="Erkel C."/>
            <person name="Kube M."/>
            <person name="Reinhardt R."/>
            <person name="Liesack W."/>
        </authorList>
    </citation>
    <scope>NUCLEOTIDE SEQUENCE [LARGE SCALE GENOMIC DNA]</scope>
    <source>
        <strain evidence="6">DSM 22066 / NBRC 105507 / MRE50</strain>
    </source>
</reference>
<dbReference type="eggNOG" id="arCOG02613">
    <property type="taxonomic scope" value="Archaea"/>
</dbReference>
<organism evidence="5 6">
    <name type="scientific">Methanocella arvoryzae (strain DSM 22066 / NBRC 105507 / MRE50)</name>
    <dbReference type="NCBI Taxonomy" id="351160"/>
    <lineage>
        <taxon>Archaea</taxon>
        <taxon>Methanobacteriati</taxon>
        <taxon>Methanobacteriota</taxon>
        <taxon>Stenosarchaea group</taxon>
        <taxon>Methanomicrobia</taxon>
        <taxon>Methanocellales</taxon>
        <taxon>Methanocellaceae</taxon>
        <taxon>Methanocella</taxon>
    </lineage>
</organism>
<dbReference type="PANTHER" id="PTHR34298:SF2">
    <property type="entry name" value="SEGREGATION AND CONDENSATION PROTEIN B"/>
    <property type="match status" value="1"/>
</dbReference>
<keyword evidence="4" id="KW-0131">Cell cycle</keyword>
<dbReference type="Gene3D" id="1.10.10.10">
    <property type="entry name" value="Winged helix-like DNA-binding domain superfamily/Winged helix DNA-binding domain"/>
    <property type="match status" value="2"/>
</dbReference>
<dbReference type="InterPro" id="IPR005234">
    <property type="entry name" value="ScpB_csome_segregation"/>
</dbReference>
<sequence length="197" mass="22020">MVDEKNLLEAALFAAGGPITDAQLKALINRSSAYVAQIMDQLIDEYRSRGSPLEIIRLDGKYVMQLKPEYSSKVMSVSPKELSPGVLRTLSIIAYYQPIFQNELVNIRGQSVYDHVAVLLDRGLIEKTKEGRSFKITTTPAFCDYFGLTHGDVESIKKQIQQKAKLKKQTLTQWMESNVPEGDPFGAVKLLVPVAKE</sequence>
<evidence type="ECO:0000256" key="3">
    <source>
        <dbReference type="ARBA" id="ARBA00022829"/>
    </source>
</evidence>
<dbReference type="GO" id="GO:0051301">
    <property type="term" value="P:cell division"/>
    <property type="evidence" value="ECO:0007669"/>
    <property type="project" value="UniProtKB-KW"/>
</dbReference>